<protein>
    <recommendedName>
        <fullName evidence="3">Nucleotide exchange factor SIL1</fullName>
    </recommendedName>
</protein>
<dbReference type="EMBL" id="NCKU01006909">
    <property type="protein sequence ID" value="RWS03052.1"/>
    <property type="molecule type" value="Genomic_DNA"/>
</dbReference>
<reference evidence="12 13" key="1">
    <citation type="journal article" date="2018" name="Gigascience">
        <title>Genomes of trombidid mites reveal novel predicted allergens and laterally-transferred genes associated with secondary metabolism.</title>
        <authorList>
            <person name="Dong X."/>
            <person name="Chaisiri K."/>
            <person name="Xia D."/>
            <person name="Armstrong S.D."/>
            <person name="Fang Y."/>
            <person name="Donnelly M.J."/>
            <person name="Kadowaki T."/>
            <person name="McGarry J.W."/>
            <person name="Darby A.C."/>
            <person name="Makepeace B.L."/>
        </authorList>
    </citation>
    <scope>NUCLEOTIDE SEQUENCE [LARGE SCALE GENOMIC DNA]</scope>
    <source>
        <strain evidence="12">UoL-WK</strain>
    </source>
</reference>
<evidence type="ECO:0000313" key="13">
    <source>
        <dbReference type="Proteomes" id="UP000285301"/>
    </source>
</evidence>
<comment type="similarity">
    <text evidence="2">Belongs to the SIL1 family.</text>
</comment>
<keyword evidence="8" id="KW-0811">Translocation</keyword>
<dbReference type="GO" id="GO:0015031">
    <property type="term" value="P:protein transport"/>
    <property type="evidence" value="ECO:0007669"/>
    <property type="project" value="UniProtKB-KW"/>
</dbReference>
<dbReference type="SUPFAM" id="SSF48371">
    <property type="entry name" value="ARM repeat"/>
    <property type="match status" value="1"/>
</dbReference>
<dbReference type="GO" id="GO:0005788">
    <property type="term" value="C:endoplasmic reticulum lumen"/>
    <property type="evidence" value="ECO:0007669"/>
    <property type="project" value="UniProtKB-SubCell"/>
</dbReference>
<dbReference type="OrthoDB" id="448649at2759"/>
<dbReference type="InterPro" id="IPR050693">
    <property type="entry name" value="Hsp70_NEF-Inhibitors"/>
</dbReference>
<dbReference type="InterPro" id="IPR011989">
    <property type="entry name" value="ARM-like"/>
</dbReference>
<keyword evidence="9" id="KW-0325">Glycoprotein</keyword>
<comment type="caution">
    <text evidence="12">The sequence shown here is derived from an EMBL/GenBank/DDBJ whole genome shotgun (WGS) entry which is preliminary data.</text>
</comment>
<evidence type="ECO:0000256" key="1">
    <source>
        <dbReference type="ARBA" id="ARBA00004319"/>
    </source>
</evidence>
<keyword evidence="7" id="KW-0653">Protein transport</keyword>
<feature type="chain" id="PRO_5019417002" description="Nucleotide exchange factor SIL1" evidence="11">
    <location>
        <begin position="27"/>
        <end position="470"/>
    </location>
</feature>
<dbReference type="AlphaFoldDB" id="A0A443QJ48"/>
<evidence type="ECO:0000256" key="11">
    <source>
        <dbReference type="SAM" id="SignalP"/>
    </source>
</evidence>
<keyword evidence="4" id="KW-0813">Transport</keyword>
<organism evidence="12 13">
    <name type="scientific">Dinothrombium tinctorium</name>
    <dbReference type="NCBI Taxonomy" id="1965070"/>
    <lineage>
        <taxon>Eukaryota</taxon>
        <taxon>Metazoa</taxon>
        <taxon>Ecdysozoa</taxon>
        <taxon>Arthropoda</taxon>
        <taxon>Chelicerata</taxon>
        <taxon>Arachnida</taxon>
        <taxon>Acari</taxon>
        <taxon>Acariformes</taxon>
        <taxon>Trombidiformes</taxon>
        <taxon>Prostigmata</taxon>
        <taxon>Anystina</taxon>
        <taxon>Parasitengona</taxon>
        <taxon>Trombidioidea</taxon>
        <taxon>Trombidiidae</taxon>
        <taxon>Dinothrombium</taxon>
    </lineage>
</organism>
<evidence type="ECO:0000256" key="3">
    <source>
        <dbReference type="ARBA" id="ARBA00015352"/>
    </source>
</evidence>
<keyword evidence="6" id="KW-0256">Endoplasmic reticulum</keyword>
<evidence type="ECO:0000256" key="8">
    <source>
        <dbReference type="ARBA" id="ARBA00023010"/>
    </source>
</evidence>
<dbReference type="GO" id="GO:0000774">
    <property type="term" value="F:adenyl-nucleotide exchange factor activity"/>
    <property type="evidence" value="ECO:0007669"/>
    <property type="project" value="TreeGrafter"/>
</dbReference>
<accession>A0A443QJ48</accession>
<proteinExistence type="inferred from homology"/>
<dbReference type="InterPro" id="IPR016024">
    <property type="entry name" value="ARM-type_fold"/>
</dbReference>
<evidence type="ECO:0000256" key="2">
    <source>
        <dbReference type="ARBA" id="ARBA00010588"/>
    </source>
</evidence>
<dbReference type="PANTHER" id="PTHR19316">
    <property type="entry name" value="PROTEIN FOLDING REGULATOR"/>
    <property type="match status" value="1"/>
</dbReference>
<evidence type="ECO:0000256" key="4">
    <source>
        <dbReference type="ARBA" id="ARBA00022448"/>
    </source>
</evidence>
<dbReference type="STRING" id="1965070.A0A443QJ48"/>
<gene>
    <name evidence="12" type="ORF">B4U79_16551</name>
</gene>
<dbReference type="PANTHER" id="PTHR19316:SF35">
    <property type="entry name" value="NUCLEOTIDE EXCHANGE FACTOR SIL1"/>
    <property type="match status" value="1"/>
</dbReference>
<evidence type="ECO:0000256" key="10">
    <source>
        <dbReference type="SAM" id="MobiDB-lite"/>
    </source>
</evidence>
<keyword evidence="13" id="KW-1185">Reference proteome</keyword>
<dbReference type="Proteomes" id="UP000285301">
    <property type="component" value="Unassembled WGS sequence"/>
</dbReference>
<evidence type="ECO:0000256" key="5">
    <source>
        <dbReference type="ARBA" id="ARBA00022729"/>
    </source>
</evidence>
<evidence type="ECO:0000256" key="6">
    <source>
        <dbReference type="ARBA" id="ARBA00022824"/>
    </source>
</evidence>
<evidence type="ECO:0000256" key="7">
    <source>
        <dbReference type="ARBA" id="ARBA00022927"/>
    </source>
</evidence>
<sequence>MNIRLKFNSYILLLFVLSLIVSVNSSKSSNDDESEPRGEQSAGKRKVFIPSKEWQEVKDDDILPPKFHYRINLETGVKEAKLLENDRNEGGKEMLKDNEYHKAVINVDQTSEDKLKETDQNNNEEITIDNDNKEDKNGIISDGIKTIKQSGENVLKAIDYQEVKDRVKEVKSRFKSIEVLKKEFEALNLNPKTETEVVNELMQNYLKANNEQKISILQDIEYHIHHIDVAIDFIKLNGLKLILPDLNNSDSSVRAMVALTLGSAMQNNVKVQIAVLESNAMDSLLRVLSLDPSKQVKSRALFAVSSLIRQFPYAQKHFIKKGGVSVLASLFKENNLIANRLKVKVLSLLYDLLTEQESIENSSEERMQQYQGVRLKKTLEEAGFCSLITSMLNYTEPEVKLQILSLMNLLLDTCRNEFKLSIPILTDISLKSASLDEDESRGFSNESLNDIHNLSKNLLDELNVKIKTEL</sequence>
<evidence type="ECO:0000256" key="9">
    <source>
        <dbReference type="ARBA" id="ARBA00023180"/>
    </source>
</evidence>
<keyword evidence="5 11" id="KW-0732">Signal</keyword>
<feature type="region of interest" description="Disordered" evidence="10">
    <location>
        <begin position="26"/>
        <end position="46"/>
    </location>
</feature>
<evidence type="ECO:0000313" key="12">
    <source>
        <dbReference type="EMBL" id="RWS03052.1"/>
    </source>
</evidence>
<comment type="subcellular location">
    <subcellularLocation>
        <location evidence="1">Endoplasmic reticulum lumen</location>
    </subcellularLocation>
</comment>
<feature type="signal peptide" evidence="11">
    <location>
        <begin position="1"/>
        <end position="26"/>
    </location>
</feature>
<dbReference type="Gene3D" id="1.25.10.10">
    <property type="entry name" value="Leucine-rich Repeat Variant"/>
    <property type="match status" value="1"/>
</dbReference>
<name>A0A443QJ48_9ACAR</name>